<evidence type="ECO:0000259" key="9">
    <source>
        <dbReference type="Pfam" id="PF02803"/>
    </source>
</evidence>
<feature type="compositionally biased region" description="Basic residues" evidence="7">
    <location>
        <begin position="382"/>
        <end position="394"/>
    </location>
</feature>
<gene>
    <name evidence="10" type="ORF">ACFYTF_00755</name>
</gene>
<reference evidence="10 11" key="1">
    <citation type="submission" date="2024-10" db="EMBL/GenBank/DDBJ databases">
        <title>The Natural Products Discovery Center: Release of the First 8490 Sequenced Strains for Exploring Actinobacteria Biosynthetic Diversity.</title>
        <authorList>
            <person name="Kalkreuter E."/>
            <person name="Kautsar S.A."/>
            <person name="Yang D."/>
            <person name="Bader C.D."/>
            <person name="Teijaro C.N."/>
            <person name="Fluegel L."/>
            <person name="Davis C.M."/>
            <person name="Simpson J.R."/>
            <person name="Lauterbach L."/>
            <person name="Steele A.D."/>
            <person name="Gui C."/>
            <person name="Meng S."/>
            <person name="Li G."/>
            <person name="Viehrig K."/>
            <person name="Ye F."/>
            <person name="Su P."/>
            <person name="Kiefer A.F."/>
            <person name="Nichols A."/>
            <person name="Cepeda A.J."/>
            <person name="Yan W."/>
            <person name="Fan B."/>
            <person name="Jiang Y."/>
            <person name="Adhikari A."/>
            <person name="Zheng C.-J."/>
            <person name="Schuster L."/>
            <person name="Cowan T.M."/>
            <person name="Smanski M.J."/>
            <person name="Chevrette M.G."/>
            <person name="De Carvalho L.P.S."/>
            <person name="Shen B."/>
        </authorList>
    </citation>
    <scope>NUCLEOTIDE SEQUENCE [LARGE SCALE GENOMIC DNA]</scope>
    <source>
        <strain evidence="10 11">NPDC004045</strain>
    </source>
</reference>
<keyword evidence="4 6" id="KW-0012">Acyltransferase</keyword>
<dbReference type="Gene3D" id="3.40.47.10">
    <property type="match status" value="2"/>
</dbReference>
<evidence type="ECO:0000313" key="10">
    <source>
        <dbReference type="EMBL" id="MFF0541350.1"/>
    </source>
</evidence>
<feature type="domain" description="Thiolase C-terminal" evidence="9">
    <location>
        <begin position="243"/>
        <end position="365"/>
    </location>
</feature>
<proteinExistence type="inferred from homology"/>
<evidence type="ECO:0000313" key="11">
    <source>
        <dbReference type="Proteomes" id="UP001601444"/>
    </source>
</evidence>
<evidence type="ECO:0000256" key="5">
    <source>
        <dbReference type="ARBA" id="ARBA00040529"/>
    </source>
</evidence>
<dbReference type="EC" id="2.3.1.9" evidence="2"/>
<dbReference type="InterPro" id="IPR016039">
    <property type="entry name" value="Thiolase-like"/>
</dbReference>
<dbReference type="PANTHER" id="PTHR18919">
    <property type="entry name" value="ACETYL-COA C-ACYLTRANSFERASE"/>
    <property type="match status" value="1"/>
</dbReference>
<evidence type="ECO:0000259" key="8">
    <source>
        <dbReference type="Pfam" id="PF00108"/>
    </source>
</evidence>
<organism evidence="10 11">
    <name type="scientific">Nocardia thailandica</name>
    <dbReference type="NCBI Taxonomy" id="257275"/>
    <lineage>
        <taxon>Bacteria</taxon>
        <taxon>Bacillati</taxon>
        <taxon>Actinomycetota</taxon>
        <taxon>Actinomycetes</taxon>
        <taxon>Mycobacteriales</taxon>
        <taxon>Nocardiaceae</taxon>
        <taxon>Nocardia</taxon>
    </lineage>
</organism>
<dbReference type="InterPro" id="IPR002155">
    <property type="entry name" value="Thiolase"/>
</dbReference>
<dbReference type="InterPro" id="IPR020617">
    <property type="entry name" value="Thiolase_C"/>
</dbReference>
<dbReference type="Pfam" id="PF02803">
    <property type="entry name" value="Thiolase_C"/>
    <property type="match status" value="1"/>
</dbReference>
<dbReference type="Proteomes" id="UP001601444">
    <property type="component" value="Unassembled WGS sequence"/>
</dbReference>
<feature type="region of interest" description="Disordered" evidence="7">
    <location>
        <begin position="375"/>
        <end position="394"/>
    </location>
</feature>
<evidence type="ECO:0000256" key="6">
    <source>
        <dbReference type="RuleBase" id="RU003557"/>
    </source>
</evidence>
<accession>A0ABW6PG93</accession>
<dbReference type="RefSeq" id="WP_387698637.1">
    <property type="nucleotide sequence ID" value="NZ_JBIAMX010000001.1"/>
</dbReference>
<keyword evidence="3 6" id="KW-0808">Transferase</keyword>
<name>A0ABW6PG93_9NOCA</name>
<feature type="domain" description="Thiolase N-terminal" evidence="8">
    <location>
        <begin position="135"/>
        <end position="235"/>
    </location>
</feature>
<dbReference type="EMBL" id="JBIAMX010000001">
    <property type="protein sequence ID" value="MFF0541350.1"/>
    <property type="molecule type" value="Genomic_DNA"/>
</dbReference>
<comment type="caution">
    <text evidence="10">The sequence shown here is derived from an EMBL/GenBank/DDBJ whole genome shotgun (WGS) entry which is preliminary data.</text>
</comment>
<dbReference type="InterPro" id="IPR020616">
    <property type="entry name" value="Thiolase_N"/>
</dbReference>
<evidence type="ECO:0000256" key="4">
    <source>
        <dbReference type="ARBA" id="ARBA00023315"/>
    </source>
</evidence>
<evidence type="ECO:0000256" key="3">
    <source>
        <dbReference type="ARBA" id="ARBA00022679"/>
    </source>
</evidence>
<comment type="similarity">
    <text evidence="1 6">Belongs to the thiolase-like superfamily. Thiolase family.</text>
</comment>
<dbReference type="CDD" id="cd00751">
    <property type="entry name" value="thiolase"/>
    <property type="match status" value="1"/>
</dbReference>
<evidence type="ECO:0000256" key="7">
    <source>
        <dbReference type="SAM" id="MobiDB-lite"/>
    </source>
</evidence>
<feature type="domain" description="Thiolase N-terminal" evidence="8">
    <location>
        <begin position="5"/>
        <end position="117"/>
    </location>
</feature>
<dbReference type="SUPFAM" id="SSF53901">
    <property type="entry name" value="Thiolase-like"/>
    <property type="match status" value="2"/>
</dbReference>
<sequence>MRRAAIVAPVRTPNGIAGGALSGMPADWLATTVLSAVLERSGIDPLRIEDVALACIGGGLADVPAIGKLAARGAGLPFAVPGFLTERHSGSGLQAVITAAMMVQTGAADVVVAGGVECAASGGGLPGGADGLRNAEYLAGYYGISRTEADRYAAAGHHKAARAWRQGTFGAEVVPVSVDPRHPEHCVVRDEGLREDVSSRTLAALRPLLDGGVVTEGNMGTHRLGASACLVVAEDRLEELGLRPMAYLAGWAAAGCDDGDGPALGAAPAVAKLLHRTGYTFDDIDLLEINEGYAVEVLALATEWGIDPLERLNVNGSAIALGHPVGATGLRIMTTMLHELDRCEGRLGLEAIALGPDHGIAALFESAERAEPAEAPCGARFHGARPGRRGRHRI</sequence>
<evidence type="ECO:0000256" key="1">
    <source>
        <dbReference type="ARBA" id="ARBA00010982"/>
    </source>
</evidence>
<protein>
    <recommendedName>
        <fullName evidence="5">Probable acetyl-CoA acetyltransferase</fullName>
        <ecNumber evidence="2">2.3.1.9</ecNumber>
    </recommendedName>
</protein>
<keyword evidence="11" id="KW-1185">Reference proteome</keyword>
<dbReference type="PANTHER" id="PTHR18919:SF107">
    <property type="entry name" value="ACETYL-COA ACETYLTRANSFERASE, CYTOSOLIC"/>
    <property type="match status" value="1"/>
</dbReference>
<dbReference type="PIRSF" id="PIRSF000429">
    <property type="entry name" value="Ac-CoA_Ac_transf"/>
    <property type="match status" value="1"/>
</dbReference>
<dbReference type="Pfam" id="PF00108">
    <property type="entry name" value="Thiolase_N"/>
    <property type="match status" value="2"/>
</dbReference>
<evidence type="ECO:0000256" key="2">
    <source>
        <dbReference type="ARBA" id="ARBA00012705"/>
    </source>
</evidence>